<keyword evidence="2" id="KW-1185">Reference proteome</keyword>
<name>A0AAD3Y916_NEPGR</name>
<reference evidence="1" key="1">
    <citation type="submission" date="2023-05" db="EMBL/GenBank/DDBJ databases">
        <title>Nepenthes gracilis genome sequencing.</title>
        <authorList>
            <person name="Fukushima K."/>
        </authorList>
    </citation>
    <scope>NUCLEOTIDE SEQUENCE</scope>
    <source>
        <strain evidence="1">SING2019-196</strain>
    </source>
</reference>
<dbReference type="AlphaFoldDB" id="A0AAD3Y916"/>
<evidence type="ECO:0000313" key="2">
    <source>
        <dbReference type="Proteomes" id="UP001279734"/>
    </source>
</evidence>
<proteinExistence type="predicted"/>
<dbReference type="Proteomes" id="UP001279734">
    <property type="component" value="Unassembled WGS sequence"/>
</dbReference>
<organism evidence="1 2">
    <name type="scientific">Nepenthes gracilis</name>
    <name type="common">Slender pitcher plant</name>
    <dbReference type="NCBI Taxonomy" id="150966"/>
    <lineage>
        <taxon>Eukaryota</taxon>
        <taxon>Viridiplantae</taxon>
        <taxon>Streptophyta</taxon>
        <taxon>Embryophyta</taxon>
        <taxon>Tracheophyta</taxon>
        <taxon>Spermatophyta</taxon>
        <taxon>Magnoliopsida</taxon>
        <taxon>eudicotyledons</taxon>
        <taxon>Gunneridae</taxon>
        <taxon>Pentapetalae</taxon>
        <taxon>Caryophyllales</taxon>
        <taxon>Nepenthaceae</taxon>
        <taxon>Nepenthes</taxon>
    </lineage>
</organism>
<sequence length="91" mass="9946">MGPCFLSFVVVRCVAVVYWPLLCCWSVKILVLMTVLSLAEPACGCDELLSCLLLMRVPAENADVLSCLLDILYPICLGCMDGERLFDVEAG</sequence>
<accession>A0AAD3Y916</accession>
<comment type="caution">
    <text evidence="1">The sequence shown here is derived from an EMBL/GenBank/DDBJ whole genome shotgun (WGS) entry which is preliminary data.</text>
</comment>
<dbReference type="EMBL" id="BSYO01000040">
    <property type="protein sequence ID" value="GMH31711.1"/>
    <property type="molecule type" value="Genomic_DNA"/>
</dbReference>
<gene>
    <name evidence="1" type="ORF">Nepgr_033555</name>
</gene>
<evidence type="ECO:0000313" key="1">
    <source>
        <dbReference type="EMBL" id="GMH31711.1"/>
    </source>
</evidence>
<protein>
    <submittedName>
        <fullName evidence="1">Uncharacterized protein</fullName>
    </submittedName>
</protein>